<evidence type="ECO:0000313" key="2">
    <source>
        <dbReference type="Proteomes" id="UP000636709"/>
    </source>
</evidence>
<name>A0A835AI35_9POAL</name>
<sequence length="110" mass="12982">MQTFVNKYGGLFLHYIKKKSHQVQLPLDHNPEEYAPVDIENAIISDFDWPCPQNSINDDILMLIQKYDGLTLEEILRSYPYIGIQDVETSLEQLECAYEIYRKNGLYFQF</sequence>
<organism evidence="1 2">
    <name type="scientific">Digitaria exilis</name>
    <dbReference type="NCBI Taxonomy" id="1010633"/>
    <lineage>
        <taxon>Eukaryota</taxon>
        <taxon>Viridiplantae</taxon>
        <taxon>Streptophyta</taxon>
        <taxon>Embryophyta</taxon>
        <taxon>Tracheophyta</taxon>
        <taxon>Spermatophyta</taxon>
        <taxon>Magnoliopsida</taxon>
        <taxon>Liliopsida</taxon>
        <taxon>Poales</taxon>
        <taxon>Poaceae</taxon>
        <taxon>PACMAD clade</taxon>
        <taxon>Panicoideae</taxon>
        <taxon>Panicodae</taxon>
        <taxon>Paniceae</taxon>
        <taxon>Anthephorinae</taxon>
        <taxon>Digitaria</taxon>
    </lineage>
</organism>
<gene>
    <name evidence="1" type="ORF">HU200_058342</name>
</gene>
<dbReference type="EMBL" id="JACEFO010002455">
    <property type="protein sequence ID" value="KAF8659588.1"/>
    <property type="molecule type" value="Genomic_DNA"/>
</dbReference>
<reference evidence="1" key="1">
    <citation type="submission" date="2020-07" db="EMBL/GenBank/DDBJ databases">
        <title>Genome sequence and genetic diversity analysis of an under-domesticated orphan crop, white fonio (Digitaria exilis).</title>
        <authorList>
            <person name="Bennetzen J.L."/>
            <person name="Chen S."/>
            <person name="Ma X."/>
            <person name="Wang X."/>
            <person name="Yssel A.E.J."/>
            <person name="Chaluvadi S.R."/>
            <person name="Johnson M."/>
            <person name="Gangashetty P."/>
            <person name="Hamidou F."/>
            <person name="Sanogo M.D."/>
            <person name="Zwaenepoel A."/>
            <person name="Wallace J."/>
            <person name="Van De Peer Y."/>
            <person name="Van Deynze A."/>
        </authorList>
    </citation>
    <scope>NUCLEOTIDE SEQUENCE</scope>
    <source>
        <tissue evidence="1">Leaves</tissue>
    </source>
</reference>
<keyword evidence="2" id="KW-1185">Reference proteome</keyword>
<dbReference type="AlphaFoldDB" id="A0A835AI35"/>
<accession>A0A835AI35</accession>
<proteinExistence type="predicted"/>
<protein>
    <submittedName>
        <fullName evidence="1">Uncharacterized protein</fullName>
    </submittedName>
</protein>
<evidence type="ECO:0000313" key="1">
    <source>
        <dbReference type="EMBL" id="KAF8659588.1"/>
    </source>
</evidence>
<dbReference type="Proteomes" id="UP000636709">
    <property type="component" value="Unassembled WGS sequence"/>
</dbReference>
<comment type="caution">
    <text evidence="1">The sequence shown here is derived from an EMBL/GenBank/DDBJ whole genome shotgun (WGS) entry which is preliminary data.</text>
</comment>